<feature type="domain" description="ABC transporter" evidence="17">
    <location>
        <begin position="8"/>
        <end position="478"/>
    </location>
</feature>
<dbReference type="Gene3D" id="1.10.8.280">
    <property type="entry name" value="ABC transporter ATPase domain-like"/>
    <property type="match status" value="1"/>
</dbReference>
<dbReference type="Gene3D" id="1.20.1580.10">
    <property type="entry name" value="ABC transporter ATPase like domain"/>
    <property type="match status" value="2"/>
</dbReference>
<reference evidence="18" key="1">
    <citation type="journal article" date="2021" name="PeerJ">
        <title>Extensive microbial diversity within the chicken gut microbiome revealed by metagenomics and culture.</title>
        <authorList>
            <person name="Gilroy R."/>
            <person name="Ravi A."/>
            <person name="Getino M."/>
            <person name="Pursley I."/>
            <person name="Horton D.L."/>
            <person name="Alikhan N.F."/>
            <person name="Baker D."/>
            <person name="Gharbi K."/>
            <person name="Hall N."/>
            <person name="Watson M."/>
            <person name="Adriaenssens E.M."/>
            <person name="Foster-Nyarko E."/>
            <person name="Jarju S."/>
            <person name="Secka A."/>
            <person name="Antonio M."/>
            <person name="Oren A."/>
            <person name="Chaudhuri R.R."/>
            <person name="La Ragione R."/>
            <person name="Hildebrand F."/>
            <person name="Pallen M.J."/>
        </authorList>
    </citation>
    <scope>NUCLEOTIDE SEQUENCE</scope>
    <source>
        <strain evidence="18">ChiHjej13B12-14962</strain>
    </source>
</reference>
<dbReference type="SUPFAM" id="SSF52540">
    <property type="entry name" value="P-loop containing nucleoside triphosphate hydrolases"/>
    <property type="match status" value="2"/>
</dbReference>
<evidence type="ECO:0000259" key="17">
    <source>
        <dbReference type="PROSITE" id="PS50893"/>
    </source>
</evidence>
<evidence type="ECO:0000256" key="7">
    <source>
        <dbReference type="ARBA" id="ARBA00022769"/>
    </source>
</evidence>
<organism evidence="18 19">
    <name type="scientific">Enteractinococcus helveticum</name>
    <dbReference type="NCBI Taxonomy" id="1837282"/>
    <lineage>
        <taxon>Bacteria</taxon>
        <taxon>Bacillati</taxon>
        <taxon>Actinomycetota</taxon>
        <taxon>Actinomycetes</taxon>
        <taxon>Micrococcales</taxon>
        <taxon>Micrococcaceae</taxon>
    </lineage>
</organism>
<dbReference type="PANTHER" id="PTHR43152:SF3">
    <property type="entry name" value="UVRABC SYSTEM PROTEIN A"/>
    <property type="match status" value="1"/>
</dbReference>
<evidence type="ECO:0000256" key="11">
    <source>
        <dbReference type="ARBA" id="ARBA00022881"/>
    </source>
</evidence>
<evidence type="ECO:0000256" key="9">
    <source>
        <dbReference type="ARBA" id="ARBA00022833"/>
    </source>
</evidence>
<keyword evidence="10" id="KW-0067">ATP-binding</keyword>
<name>A0A921FNB8_9MICC</name>
<dbReference type="PROSITE" id="PS00211">
    <property type="entry name" value="ABC_TRANSPORTER_1"/>
    <property type="match status" value="1"/>
</dbReference>
<evidence type="ECO:0000256" key="16">
    <source>
        <dbReference type="ARBA" id="ARBA00042156"/>
    </source>
</evidence>
<keyword evidence="2" id="KW-0963">Cytoplasm</keyword>
<keyword evidence="7" id="KW-0228">DNA excision</keyword>
<keyword evidence="6" id="KW-0227">DNA damage</keyword>
<dbReference type="InterPro" id="IPR041552">
    <property type="entry name" value="UvrA_DNA-bd"/>
</dbReference>
<comment type="similarity">
    <text evidence="14">Belongs to the ABC transporter superfamily. UvrA family.</text>
</comment>
<dbReference type="GO" id="GO:0016887">
    <property type="term" value="F:ATP hydrolysis activity"/>
    <property type="evidence" value="ECO:0007669"/>
    <property type="project" value="InterPro"/>
</dbReference>
<protein>
    <recommendedName>
        <fullName evidence="15">UvrABC system protein A</fullName>
    </recommendedName>
    <alternativeName>
        <fullName evidence="16">Excinuclease ABC subunit A</fullName>
    </alternativeName>
</protein>
<dbReference type="GO" id="GO:0006281">
    <property type="term" value="P:DNA repair"/>
    <property type="evidence" value="ECO:0007669"/>
    <property type="project" value="UniProtKB-KW"/>
</dbReference>
<dbReference type="InterPro" id="IPR017871">
    <property type="entry name" value="ABC_transporter-like_CS"/>
</dbReference>
<dbReference type="InterPro" id="IPR003439">
    <property type="entry name" value="ABC_transporter-like_ATP-bd"/>
</dbReference>
<evidence type="ECO:0000256" key="3">
    <source>
        <dbReference type="ARBA" id="ARBA00022723"/>
    </source>
</evidence>
<keyword evidence="12" id="KW-0238">DNA-binding</keyword>
<evidence type="ECO:0000256" key="4">
    <source>
        <dbReference type="ARBA" id="ARBA00022737"/>
    </source>
</evidence>
<keyword evidence="13" id="KW-0234">DNA repair</keyword>
<evidence type="ECO:0000256" key="14">
    <source>
        <dbReference type="ARBA" id="ARBA00038000"/>
    </source>
</evidence>
<evidence type="ECO:0000313" key="18">
    <source>
        <dbReference type="EMBL" id="HJF15259.1"/>
    </source>
</evidence>
<dbReference type="InterPro" id="IPR027417">
    <property type="entry name" value="P-loop_NTPase"/>
</dbReference>
<gene>
    <name evidence="18" type="ORF">K8V32_10760</name>
</gene>
<dbReference type="GO" id="GO:0005524">
    <property type="term" value="F:ATP binding"/>
    <property type="evidence" value="ECO:0007669"/>
    <property type="project" value="UniProtKB-KW"/>
</dbReference>
<keyword evidence="11" id="KW-0267">Excision nuclease</keyword>
<feature type="domain" description="ABC transporter" evidence="17">
    <location>
        <begin position="489"/>
        <end position="804"/>
    </location>
</feature>
<dbReference type="GO" id="GO:0004518">
    <property type="term" value="F:nuclease activity"/>
    <property type="evidence" value="ECO:0007669"/>
    <property type="project" value="UniProtKB-KW"/>
</dbReference>
<comment type="subcellular location">
    <subcellularLocation>
        <location evidence="1">Cytoplasm</location>
    </subcellularLocation>
</comment>
<accession>A0A921FNB8</accession>
<evidence type="ECO:0000256" key="2">
    <source>
        <dbReference type="ARBA" id="ARBA00022490"/>
    </source>
</evidence>
<proteinExistence type="inferred from homology"/>
<evidence type="ECO:0000313" key="19">
    <source>
        <dbReference type="Proteomes" id="UP000703315"/>
    </source>
</evidence>
<keyword evidence="4" id="KW-0677">Repeat</keyword>
<keyword evidence="9" id="KW-0862">Zinc</keyword>
<evidence type="ECO:0000256" key="15">
    <source>
        <dbReference type="ARBA" id="ARBA00039316"/>
    </source>
</evidence>
<evidence type="ECO:0000256" key="12">
    <source>
        <dbReference type="ARBA" id="ARBA00023125"/>
    </source>
</evidence>
<evidence type="ECO:0000256" key="6">
    <source>
        <dbReference type="ARBA" id="ARBA00022763"/>
    </source>
</evidence>
<dbReference type="PANTHER" id="PTHR43152">
    <property type="entry name" value="UVRABC SYSTEM PROTEIN A"/>
    <property type="match status" value="1"/>
</dbReference>
<dbReference type="AlphaFoldDB" id="A0A921FNB8"/>
<dbReference type="PROSITE" id="PS50893">
    <property type="entry name" value="ABC_TRANSPORTER_2"/>
    <property type="match status" value="2"/>
</dbReference>
<keyword evidence="3" id="KW-0479">Metal-binding</keyword>
<reference evidence="18" key="2">
    <citation type="submission" date="2021-09" db="EMBL/GenBank/DDBJ databases">
        <authorList>
            <person name="Gilroy R."/>
        </authorList>
    </citation>
    <scope>NUCLEOTIDE SEQUENCE</scope>
    <source>
        <strain evidence="18">ChiHjej13B12-14962</strain>
    </source>
</reference>
<sequence>MTDQASFQSPTHIHVRGDRVNNLKNIDVDIPLNQLVGIVGVSGSGKSSLAMGTLYAEGSRRYLEALSTYTRRRMAATGRAAVDSVSHIPPALALRQRPGVAGVRSTFGTSTELLNIVRLIFSRLAEHRCPHCGTYASATINVALEHPITCTHCGQDFYAPGAEDLAFNSAGACPECAGTGITRQVDDASLVPDPTKTIDEGAVAPWNQFGFNVQPQIVAEFGVRMQVPFRELTVAEREIVFNGPEEKKAITVTSRKGVHDLDFTFRNARLTVTKELERATDARRLQRVSKFLVEKICPICHGTRLSPRAREPRIGTQNLASISALPLHDLLDWAASLELPNQLTELGTALVATLQDMGKRLLQLGLGYLSLDRASSTLSNGERQRAQLARAVRNETTGVLYILDEPSIGLHPANVEGLIGVMHDLLHEGNSVVFVDHDVAVIQAAQHLIEIGPGSGAHGGTIVTTGTPEEVASQSASAIGRHLCGPQPIERSHPEPTGWISLQTTPIHTVAALDVSFPTGVLTVVTGVSGSGKTTLVLESLLPALNGDTPEHVEHIAGDIDRTVLVDATPIGINIRSTVATYSGIMDQLRTEFGKLSDHYTAADFSYNTGSLKCPECDGNGQISLDAQFLADVHMTCPTCHGTRYRPEVADIQLEGHSLPQILALTAAEAADLFAEYKRIVRKLNVLIDLGLGYLTLGEATPALSGGEAQRLKLSTELGRNQQGTLFVLDEPSVGLHPDDVAVLVGVLDRLIARGATVIVIEHDLDIIAAADWLIDLGPGGGADGGRIVATGTPDDVAATDTLTATYLRAHLAAHP</sequence>
<comment type="caution">
    <text evidence="18">The sequence shown here is derived from an EMBL/GenBank/DDBJ whole genome shotgun (WGS) entry which is preliminary data.</text>
</comment>
<evidence type="ECO:0000256" key="10">
    <source>
        <dbReference type="ARBA" id="ARBA00022840"/>
    </source>
</evidence>
<dbReference type="RefSeq" id="WP_303907047.1">
    <property type="nucleotide sequence ID" value="NZ_DYXC01000119.1"/>
</dbReference>
<evidence type="ECO:0000256" key="5">
    <source>
        <dbReference type="ARBA" id="ARBA00022741"/>
    </source>
</evidence>
<keyword evidence="5" id="KW-0547">Nucleotide-binding</keyword>
<dbReference type="GO" id="GO:0008270">
    <property type="term" value="F:zinc ion binding"/>
    <property type="evidence" value="ECO:0007669"/>
    <property type="project" value="UniProtKB-KW"/>
</dbReference>
<evidence type="ECO:0000256" key="8">
    <source>
        <dbReference type="ARBA" id="ARBA00022771"/>
    </source>
</evidence>
<dbReference type="Proteomes" id="UP000703315">
    <property type="component" value="Unassembled WGS sequence"/>
</dbReference>
<dbReference type="Gene3D" id="3.40.50.300">
    <property type="entry name" value="P-loop containing nucleotide triphosphate hydrolases"/>
    <property type="match status" value="2"/>
</dbReference>
<dbReference type="Pfam" id="PF17755">
    <property type="entry name" value="UvrA_DNA-bind"/>
    <property type="match status" value="1"/>
</dbReference>
<keyword evidence="8" id="KW-0863">Zinc-finger</keyword>
<evidence type="ECO:0000256" key="1">
    <source>
        <dbReference type="ARBA" id="ARBA00004496"/>
    </source>
</evidence>
<dbReference type="GO" id="GO:0005737">
    <property type="term" value="C:cytoplasm"/>
    <property type="evidence" value="ECO:0007669"/>
    <property type="project" value="UniProtKB-SubCell"/>
</dbReference>
<dbReference type="EMBL" id="DYXC01000119">
    <property type="protein sequence ID" value="HJF15259.1"/>
    <property type="molecule type" value="Genomic_DNA"/>
</dbReference>
<evidence type="ECO:0000256" key="13">
    <source>
        <dbReference type="ARBA" id="ARBA00023204"/>
    </source>
</evidence>
<dbReference type="GO" id="GO:0003677">
    <property type="term" value="F:DNA binding"/>
    <property type="evidence" value="ECO:0007669"/>
    <property type="project" value="UniProtKB-KW"/>
</dbReference>